<keyword evidence="3" id="KW-1185">Reference proteome</keyword>
<proteinExistence type="predicted"/>
<dbReference type="Pfam" id="PF00856">
    <property type="entry name" value="SET"/>
    <property type="match status" value="1"/>
</dbReference>
<dbReference type="PROSITE" id="PS50280">
    <property type="entry name" value="SET"/>
    <property type="match status" value="1"/>
</dbReference>
<dbReference type="HOGENOM" id="CLU_2061479_0_0_1"/>
<organism evidence="2 3">
    <name type="scientific">Exophiala aquamarina CBS 119918</name>
    <dbReference type="NCBI Taxonomy" id="1182545"/>
    <lineage>
        <taxon>Eukaryota</taxon>
        <taxon>Fungi</taxon>
        <taxon>Dikarya</taxon>
        <taxon>Ascomycota</taxon>
        <taxon>Pezizomycotina</taxon>
        <taxon>Eurotiomycetes</taxon>
        <taxon>Chaetothyriomycetidae</taxon>
        <taxon>Chaetothyriales</taxon>
        <taxon>Herpotrichiellaceae</taxon>
        <taxon>Exophiala</taxon>
    </lineage>
</organism>
<sequence>MSPLINRLTANYSKKSHFSLYTHIIQPIKILEELGIDVFADNRYESWVLQTTIARMDVNVREFEAFEDYIIAINPLYSFLNHSCTPNTKVTLLDRTGSSLLQLVAKRDIEADEELTISY</sequence>
<name>A0A072NWR3_9EURO</name>
<dbReference type="GO" id="GO:0005634">
    <property type="term" value="C:nucleus"/>
    <property type="evidence" value="ECO:0007669"/>
    <property type="project" value="TreeGrafter"/>
</dbReference>
<reference evidence="2 3" key="1">
    <citation type="submission" date="2013-03" db="EMBL/GenBank/DDBJ databases">
        <title>The Genome Sequence of Exophiala aquamarina CBS 119918.</title>
        <authorList>
            <consortium name="The Broad Institute Genomics Platform"/>
            <person name="Cuomo C."/>
            <person name="de Hoog S."/>
            <person name="Gorbushina A."/>
            <person name="Walker B."/>
            <person name="Young S.K."/>
            <person name="Zeng Q."/>
            <person name="Gargeya S."/>
            <person name="Fitzgerald M."/>
            <person name="Haas B."/>
            <person name="Abouelleil A."/>
            <person name="Allen A.W."/>
            <person name="Alvarado L."/>
            <person name="Arachchi H.M."/>
            <person name="Berlin A.M."/>
            <person name="Chapman S.B."/>
            <person name="Gainer-Dewar J."/>
            <person name="Goldberg J."/>
            <person name="Griggs A."/>
            <person name="Gujja S."/>
            <person name="Hansen M."/>
            <person name="Howarth C."/>
            <person name="Imamovic A."/>
            <person name="Ireland A."/>
            <person name="Larimer J."/>
            <person name="McCowan C."/>
            <person name="Murphy C."/>
            <person name="Pearson M."/>
            <person name="Poon T.W."/>
            <person name="Priest M."/>
            <person name="Roberts A."/>
            <person name="Saif S."/>
            <person name="Shea T."/>
            <person name="Sisk P."/>
            <person name="Sykes S."/>
            <person name="Wortman J."/>
            <person name="Nusbaum C."/>
            <person name="Birren B."/>
        </authorList>
    </citation>
    <scope>NUCLEOTIDE SEQUENCE [LARGE SCALE GENOMIC DNA]</scope>
    <source>
        <strain evidence="2 3">CBS 119918</strain>
    </source>
</reference>
<dbReference type="PANTHER" id="PTHR12197:SF251">
    <property type="entry name" value="EG:BACR7C10.4 PROTEIN"/>
    <property type="match status" value="1"/>
</dbReference>
<dbReference type="Proteomes" id="UP000027920">
    <property type="component" value="Unassembled WGS sequence"/>
</dbReference>
<dbReference type="AlphaFoldDB" id="A0A072NWR3"/>
<evidence type="ECO:0000259" key="1">
    <source>
        <dbReference type="PROSITE" id="PS50280"/>
    </source>
</evidence>
<dbReference type="EMBL" id="AMGV01000021">
    <property type="protein sequence ID" value="KEF51867.1"/>
    <property type="molecule type" value="Genomic_DNA"/>
</dbReference>
<comment type="caution">
    <text evidence="2">The sequence shown here is derived from an EMBL/GenBank/DDBJ whole genome shotgun (WGS) entry which is preliminary data.</text>
</comment>
<dbReference type="SUPFAM" id="SSF82199">
    <property type="entry name" value="SET domain"/>
    <property type="match status" value="1"/>
</dbReference>
<dbReference type="GeneID" id="25287099"/>
<protein>
    <recommendedName>
        <fullName evidence="1">SET domain-containing protein</fullName>
    </recommendedName>
</protein>
<accession>A0A072NWR3</accession>
<evidence type="ECO:0000313" key="3">
    <source>
        <dbReference type="Proteomes" id="UP000027920"/>
    </source>
</evidence>
<dbReference type="RefSeq" id="XP_013254457.1">
    <property type="nucleotide sequence ID" value="XM_013399003.1"/>
</dbReference>
<dbReference type="PANTHER" id="PTHR12197">
    <property type="entry name" value="HISTONE-LYSINE N-METHYLTRANSFERASE SMYD"/>
    <property type="match status" value="1"/>
</dbReference>
<dbReference type="STRING" id="1182545.A0A072NWR3"/>
<dbReference type="InterPro" id="IPR050869">
    <property type="entry name" value="H3K4_H4K5_MeTrfase"/>
</dbReference>
<feature type="domain" description="SET" evidence="1">
    <location>
        <begin position="16"/>
        <end position="119"/>
    </location>
</feature>
<evidence type="ECO:0000313" key="2">
    <source>
        <dbReference type="EMBL" id="KEF51867.1"/>
    </source>
</evidence>
<dbReference type="OrthoDB" id="438641at2759"/>
<dbReference type="InterPro" id="IPR001214">
    <property type="entry name" value="SET_dom"/>
</dbReference>
<dbReference type="VEuPathDB" id="FungiDB:A1O9_12205"/>
<dbReference type="Gene3D" id="2.170.270.10">
    <property type="entry name" value="SET domain"/>
    <property type="match status" value="1"/>
</dbReference>
<dbReference type="InterPro" id="IPR046341">
    <property type="entry name" value="SET_dom_sf"/>
</dbReference>
<gene>
    <name evidence="2" type="ORF">A1O9_12205</name>
</gene>